<feature type="compositionally biased region" description="Basic and acidic residues" evidence="1">
    <location>
        <begin position="33"/>
        <end position="49"/>
    </location>
</feature>
<organism evidence="2 3">
    <name type="scientific">Plasmodium malariae</name>
    <dbReference type="NCBI Taxonomy" id="5858"/>
    <lineage>
        <taxon>Eukaryota</taxon>
        <taxon>Sar</taxon>
        <taxon>Alveolata</taxon>
        <taxon>Apicomplexa</taxon>
        <taxon>Aconoidasida</taxon>
        <taxon>Haemosporida</taxon>
        <taxon>Plasmodiidae</taxon>
        <taxon>Plasmodium</taxon>
        <taxon>Plasmodium (Plasmodium)</taxon>
    </lineage>
</organism>
<dbReference type="Proteomes" id="UP000078597">
    <property type="component" value="Unassembled WGS sequence"/>
</dbReference>
<sequence length="247" mass="28923">MNDYNNDMGDYNNDKNDYNNDMSDYNNDMSDYNNDKNDYNNDKNDDSAYKNDNITSEVHMGNGVSLLSTHLLSKNYCHTNGHTFYEKGDKSCFKFHSLWNNNWMKESDENCKYNSKMHDEKCKNKNKLYIDHYSIVNNSIMNYTKNKFINEKFTKQNNFKINSYHNLKMKSSNIIASSNNFLITSKYDGLLYIINDTIKKSYTFTDILLSNLSNNNNYVHNFVTFVGGKIGVNKNHDPNNNNNNNNN</sequence>
<dbReference type="AlphaFoldDB" id="A0A1A8WUP7"/>
<feature type="region of interest" description="Disordered" evidence="1">
    <location>
        <begin position="1"/>
        <end position="51"/>
    </location>
</feature>
<dbReference type="EMBL" id="FLQW01004213">
    <property type="protein sequence ID" value="SBS96650.1"/>
    <property type="molecule type" value="Genomic_DNA"/>
</dbReference>
<evidence type="ECO:0000256" key="1">
    <source>
        <dbReference type="SAM" id="MobiDB-lite"/>
    </source>
</evidence>
<name>A0A1A8WUP7_PLAMA</name>
<gene>
    <name evidence="2" type="ORF">PMALA_055740</name>
</gene>
<accession>A0A1A8WUP7</accession>
<feature type="compositionally biased region" description="Low complexity" evidence="1">
    <location>
        <begin position="1"/>
        <end position="11"/>
    </location>
</feature>
<proteinExistence type="predicted"/>
<evidence type="ECO:0000313" key="2">
    <source>
        <dbReference type="EMBL" id="SBS96650.1"/>
    </source>
</evidence>
<evidence type="ECO:0000313" key="3">
    <source>
        <dbReference type="Proteomes" id="UP000078597"/>
    </source>
</evidence>
<protein>
    <submittedName>
        <fullName evidence="2">Uncharacterized protein</fullName>
    </submittedName>
</protein>
<reference evidence="3" key="1">
    <citation type="submission" date="2016-05" db="EMBL/GenBank/DDBJ databases">
        <authorList>
            <person name="Naeem Raeece"/>
        </authorList>
    </citation>
    <scope>NUCLEOTIDE SEQUENCE [LARGE SCALE GENOMIC DNA]</scope>
</reference>
<feature type="compositionally biased region" description="Low complexity" evidence="1">
    <location>
        <begin position="19"/>
        <end position="32"/>
    </location>
</feature>
<feature type="non-terminal residue" evidence="2">
    <location>
        <position position="247"/>
    </location>
</feature>